<evidence type="ECO:0000256" key="3">
    <source>
        <dbReference type="ARBA" id="ARBA00022989"/>
    </source>
</evidence>
<keyword evidence="4 5" id="KW-0472">Membrane</keyword>
<feature type="transmembrane region" description="Helical" evidence="5">
    <location>
        <begin position="251"/>
        <end position="274"/>
    </location>
</feature>
<evidence type="ECO:0000259" key="6">
    <source>
        <dbReference type="Pfam" id="PF04932"/>
    </source>
</evidence>
<dbReference type="GO" id="GO:0016020">
    <property type="term" value="C:membrane"/>
    <property type="evidence" value="ECO:0007669"/>
    <property type="project" value="UniProtKB-SubCell"/>
</dbReference>
<feature type="transmembrane region" description="Helical" evidence="5">
    <location>
        <begin position="318"/>
        <end position="346"/>
    </location>
</feature>
<dbReference type="STRING" id="1449350.OCH239_01295"/>
<name>X7EKU9_9RHOB</name>
<keyword evidence="8" id="KW-1185">Reference proteome</keyword>
<feature type="transmembrane region" description="Helical" evidence="5">
    <location>
        <begin position="122"/>
        <end position="145"/>
    </location>
</feature>
<dbReference type="AlphaFoldDB" id="X7EKU9"/>
<evidence type="ECO:0000256" key="5">
    <source>
        <dbReference type="SAM" id="Phobius"/>
    </source>
</evidence>
<evidence type="ECO:0000256" key="1">
    <source>
        <dbReference type="ARBA" id="ARBA00004141"/>
    </source>
</evidence>
<comment type="subcellular location">
    <subcellularLocation>
        <location evidence="1">Membrane</location>
        <topology evidence="1">Multi-pass membrane protein</topology>
    </subcellularLocation>
</comment>
<proteinExistence type="predicted"/>
<feature type="transmembrane region" description="Helical" evidence="5">
    <location>
        <begin position="41"/>
        <end position="59"/>
    </location>
</feature>
<feature type="domain" description="O-antigen ligase-related" evidence="6">
    <location>
        <begin position="209"/>
        <end position="333"/>
    </location>
</feature>
<comment type="caution">
    <text evidence="7">The sequence shown here is derived from an EMBL/GenBank/DDBJ whole genome shotgun (WGS) entry which is preliminary data.</text>
</comment>
<keyword evidence="2 5" id="KW-0812">Transmembrane</keyword>
<keyword evidence="3 5" id="KW-1133">Transmembrane helix</keyword>
<dbReference type="InterPro" id="IPR007016">
    <property type="entry name" value="O-antigen_ligase-rel_domated"/>
</dbReference>
<evidence type="ECO:0000313" key="8">
    <source>
        <dbReference type="Proteomes" id="UP000022447"/>
    </source>
</evidence>
<accession>X7EKU9</accession>
<feature type="transmembrane region" description="Helical" evidence="5">
    <location>
        <begin position="12"/>
        <end position="35"/>
    </location>
</feature>
<sequence>MMVGLRAERHFLGPVLTCVMLGTVGAKWLVVVTLAGKSLELSNIGLLFSLGIFGCWVLPERGFRSIPVLNVLLLLLLLLLGGLMIRGDPIDIVVMSIAHVLGAYAVATIARVDGRISVLGGFLGIFGFLALSVMISGVDVLFGVLDYLRTLDRDRFAFQVLRPIYNAFVTDNTDEITVQINNALCAAFVLIYMIAGSHAVLGNRMMALVCVLCLAMVFTIFSSSAVLAAAASTLIFGFVAVMRVRGFWQIYVLVGLTLLGGMALAGGISEYLVANVADDTGSRDQRIEQYTAALDLMDRHIWLGTGYVEVSGHSIHNFFLFSFVSVGVAGGVLSLAVFVLAAGLSLKGCRLLLTEREVTPPMVMLACLPILFVLRSLVGGAGGLPTGPGILALGFALAALRQLQSQGAVIDEPTRRGAAPRRRDAALAWKA</sequence>
<evidence type="ECO:0000256" key="4">
    <source>
        <dbReference type="ARBA" id="ARBA00023136"/>
    </source>
</evidence>
<evidence type="ECO:0000313" key="7">
    <source>
        <dbReference type="EMBL" id="ETX16724.1"/>
    </source>
</evidence>
<reference evidence="7 8" key="1">
    <citation type="submission" date="2014-01" db="EMBL/GenBank/DDBJ databases">
        <title>Roseivivax halodurans JCM 10272 Genome Sequencing.</title>
        <authorList>
            <person name="Lai Q."/>
            <person name="Li G."/>
            <person name="Shao Z."/>
        </authorList>
    </citation>
    <scope>NUCLEOTIDE SEQUENCE [LARGE SCALE GENOMIC DNA]</scope>
    <source>
        <strain evidence="7 8">JCM 10272</strain>
    </source>
</reference>
<feature type="transmembrane region" description="Helical" evidence="5">
    <location>
        <begin position="176"/>
        <end position="194"/>
    </location>
</feature>
<feature type="transmembrane region" description="Helical" evidence="5">
    <location>
        <begin position="201"/>
        <end position="221"/>
    </location>
</feature>
<dbReference type="Proteomes" id="UP000022447">
    <property type="component" value="Unassembled WGS sequence"/>
</dbReference>
<organism evidence="7 8">
    <name type="scientific">Roseivivax halodurans JCM 10272</name>
    <dbReference type="NCBI Taxonomy" id="1449350"/>
    <lineage>
        <taxon>Bacteria</taxon>
        <taxon>Pseudomonadati</taxon>
        <taxon>Pseudomonadota</taxon>
        <taxon>Alphaproteobacteria</taxon>
        <taxon>Rhodobacterales</taxon>
        <taxon>Roseobacteraceae</taxon>
        <taxon>Roseivivax</taxon>
    </lineage>
</organism>
<feature type="transmembrane region" description="Helical" evidence="5">
    <location>
        <begin position="92"/>
        <end position="110"/>
    </location>
</feature>
<protein>
    <recommendedName>
        <fullName evidence="6">O-antigen ligase-related domain-containing protein</fullName>
    </recommendedName>
</protein>
<evidence type="ECO:0000256" key="2">
    <source>
        <dbReference type="ARBA" id="ARBA00022692"/>
    </source>
</evidence>
<feature type="transmembrane region" description="Helical" evidence="5">
    <location>
        <begin position="66"/>
        <end position="86"/>
    </location>
</feature>
<dbReference type="Pfam" id="PF04932">
    <property type="entry name" value="Wzy_C"/>
    <property type="match status" value="1"/>
</dbReference>
<feature type="transmembrane region" description="Helical" evidence="5">
    <location>
        <begin position="384"/>
        <end position="400"/>
    </location>
</feature>
<gene>
    <name evidence="7" type="ORF">OCH239_01295</name>
</gene>
<dbReference type="EMBL" id="JALZ01000001">
    <property type="protein sequence ID" value="ETX16724.1"/>
    <property type="molecule type" value="Genomic_DNA"/>
</dbReference>